<dbReference type="Gene3D" id="3.30.70.270">
    <property type="match status" value="3"/>
</dbReference>
<dbReference type="EMBL" id="BQNB010013311">
    <property type="protein sequence ID" value="GJT14431.1"/>
    <property type="molecule type" value="Genomic_DNA"/>
</dbReference>
<evidence type="ECO:0000259" key="1">
    <source>
        <dbReference type="Pfam" id="PF00078"/>
    </source>
</evidence>
<dbReference type="Gene3D" id="3.10.10.10">
    <property type="entry name" value="HIV Type 1 Reverse Transcriptase, subunit A, domain 1"/>
    <property type="match status" value="1"/>
</dbReference>
<comment type="caution">
    <text evidence="3">The sequence shown here is derived from an EMBL/GenBank/DDBJ whole genome shotgun (WGS) entry which is preliminary data.</text>
</comment>
<sequence>MSVRLADRSFQYPVGIAKNMLVEVGKFTFPVDFVILEMEEDSKVPLILGRPFLHTADAVIRVKQRQLNLGVGTERIIFNIDSAMKHSYSNDDTCFSIDVIDEILEEDFDALLDEGSKILHSIEGTLLEEEIFAEFDEFMAMTADENSDSESDTEDAPFEKITINTNYKIKTSLEEPPTDLKLKPLPNNLEYVFLEEPSFLHVIISSQLSKEKKSKLISILEKHKQAFAWKTTDILGICPSFYKHKIQLLDDKKPVVQKQRRLNPNIQEVVKKEIMKLLDTGIIYLIVDSPWVSPIHCVPKKGGITVVTNKNDELVPTRTITGWRVCIDYRKLNEATAKDHFPLSFMDQMLERLAGNKYFCFLNGFSGQMPFSLCNAPATFQTCMLAIFHDMIRESVEIFMDDFSVFGNSFATCLNNLNKMLQRCKDAHLVLNWEKCHFMVKERVVLGHKVSSAGLEVDKAKIDVISKLPPPINIKSIRRFLGHTGFYRRFIKDFLKIARPLTKLLEKDTPFEFNDECRRAFESLKEKLTCAPVIVSPNWNLPFKLMCDASYFAIGAVLGKKDGKTFTRSTSQAKPLTPLNKNTP</sequence>
<dbReference type="Pfam" id="PF17919">
    <property type="entry name" value="RT_RNaseH_2"/>
    <property type="match status" value="1"/>
</dbReference>
<dbReference type="InterPro" id="IPR041577">
    <property type="entry name" value="RT_RNaseH_2"/>
</dbReference>
<reference evidence="3" key="1">
    <citation type="journal article" date="2022" name="Int. J. Mol. Sci.">
        <title>Draft Genome of Tanacetum Coccineum: Genomic Comparison of Closely Related Tanacetum-Family Plants.</title>
        <authorList>
            <person name="Yamashiro T."/>
            <person name="Shiraishi A."/>
            <person name="Nakayama K."/>
            <person name="Satake H."/>
        </authorList>
    </citation>
    <scope>NUCLEOTIDE SEQUENCE</scope>
</reference>
<accession>A0ABQ5BL83</accession>
<dbReference type="Pfam" id="PF00078">
    <property type="entry name" value="RVT_1"/>
    <property type="match status" value="1"/>
</dbReference>
<dbReference type="Gene3D" id="2.40.70.10">
    <property type="entry name" value="Acid Proteases"/>
    <property type="match status" value="1"/>
</dbReference>
<organism evidence="3 4">
    <name type="scientific">Tanacetum coccineum</name>
    <dbReference type="NCBI Taxonomy" id="301880"/>
    <lineage>
        <taxon>Eukaryota</taxon>
        <taxon>Viridiplantae</taxon>
        <taxon>Streptophyta</taxon>
        <taxon>Embryophyta</taxon>
        <taxon>Tracheophyta</taxon>
        <taxon>Spermatophyta</taxon>
        <taxon>Magnoliopsida</taxon>
        <taxon>eudicotyledons</taxon>
        <taxon>Gunneridae</taxon>
        <taxon>Pentapetalae</taxon>
        <taxon>asterids</taxon>
        <taxon>campanulids</taxon>
        <taxon>Asterales</taxon>
        <taxon>Asteraceae</taxon>
        <taxon>Asteroideae</taxon>
        <taxon>Anthemideae</taxon>
        <taxon>Anthemidinae</taxon>
        <taxon>Tanacetum</taxon>
    </lineage>
</organism>
<dbReference type="PANTHER" id="PTHR33064">
    <property type="entry name" value="POL PROTEIN"/>
    <property type="match status" value="1"/>
</dbReference>
<protein>
    <submittedName>
        <fullName evidence="3">Reverse transcriptase domain-containing protein</fullName>
    </submittedName>
</protein>
<evidence type="ECO:0000313" key="4">
    <source>
        <dbReference type="Proteomes" id="UP001151760"/>
    </source>
</evidence>
<proteinExistence type="predicted"/>
<dbReference type="InterPro" id="IPR043128">
    <property type="entry name" value="Rev_trsase/Diguanyl_cyclase"/>
</dbReference>
<reference evidence="3" key="2">
    <citation type="submission" date="2022-01" db="EMBL/GenBank/DDBJ databases">
        <authorList>
            <person name="Yamashiro T."/>
            <person name="Shiraishi A."/>
            <person name="Satake H."/>
            <person name="Nakayama K."/>
        </authorList>
    </citation>
    <scope>NUCLEOTIDE SEQUENCE</scope>
</reference>
<dbReference type="InterPro" id="IPR043502">
    <property type="entry name" value="DNA/RNA_pol_sf"/>
</dbReference>
<feature type="domain" description="Reverse transcriptase/retrotransposon-derived protein RNase H-like" evidence="2">
    <location>
        <begin position="513"/>
        <end position="564"/>
    </location>
</feature>
<dbReference type="InterPro" id="IPR000477">
    <property type="entry name" value="RT_dom"/>
</dbReference>
<name>A0ABQ5BL83_9ASTR</name>
<dbReference type="Proteomes" id="UP001151760">
    <property type="component" value="Unassembled WGS sequence"/>
</dbReference>
<evidence type="ECO:0000313" key="3">
    <source>
        <dbReference type="EMBL" id="GJT14431.1"/>
    </source>
</evidence>
<dbReference type="InterPro" id="IPR051320">
    <property type="entry name" value="Viral_Replic_Matur_Polypro"/>
</dbReference>
<keyword evidence="3" id="KW-0808">Transferase</keyword>
<dbReference type="CDD" id="cd01647">
    <property type="entry name" value="RT_LTR"/>
    <property type="match status" value="1"/>
</dbReference>
<gene>
    <name evidence="3" type="ORF">Tco_0861473</name>
</gene>
<dbReference type="GO" id="GO:0003964">
    <property type="term" value="F:RNA-directed DNA polymerase activity"/>
    <property type="evidence" value="ECO:0007669"/>
    <property type="project" value="UniProtKB-KW"/>
</dbReference>
<dbReference type="InterPro" id="IPR021109">
    <property type="entry name" value="Peptidase_aspartic_dom_sf"/>
</dbReference>
<dbReference type="CDD" id="cd00303">
    <property type="entry name" value="retropepsin_like"/>
    <property type="match status" value="1"/>
</dbReference>
<dbReference type="SUPFAM" id="SSF56672">
    <property type="entry name" value="DNA/RNA polymerases"/>
    <property type="match status" value="1"/>
</dbReference>
<dbReference type="PANTHER" id="PTHR33064:SF39">
    <property type="match status" value="1"/>
</dbReference>
<keyword evidence="3" id="KW-0548">Nucleotidyltransferase</keyword>
<keyword evidence="3" id="KW-0695">RNA-directed DNA polymerase</keyword>
<keyword evidence="4" id="KW-1185">Reference proteome</keyword>
<feature type="domain" description="Reverse transcriptase" evidence="1">
    <location>
        <begin position="369"/>
        <end position="449"/>
    </location>
</feature>
<evidence type="ECO:0000259" key="2">
    <source>
        <dbReference type="Pfam" id="PF17919"/>
    </source>
</evidence>